<feature type="region of interest" description="Disordered" evidence="4">
    <location>
        <begin position="969"/>
        <end position="993"/>
    </location>
</feature>
<organism evidence="6 7">
    <name type="scientific">Littorina saxatilis</name>
    <dbReference type="NCBI Taxonomy" id="31220"/>
    <lineage>
        <taxon>Eukaryota</taxon>
        <taxon>Metazoa</taxon>
        <taxon>Spiralia</taxon>
        <taxon>Lophotrochozoa</taxon>
        <taxon>Mollusca</taxon>
        <taxon>Gastropoda</taxon>
        <taxon>Caenogastropoda</taxon>
        <taxon>Littorinimorpha</taxon>
        <taxon>Littorinoidea</taxon>
        <taxon>Littorinidae</taxon>
        <taxon>Littorina</taxon>
    </lineage>
</organism>
<name>A0AAN9AXL2_9CAEN</name>
<feature type="compositionally biased region" description="Polar residues" evidence="4">
    <location>
        <begin position="969"/>
        <end position="985"/>
    </location>
</feature>
<evidence type="ECO:0000313" key="7">
    <source>
        <dbReference type="Proteomes" id="UP001374579"/>
    </source>
</evidence>
<dbReference type="Pfam" id="PF13181">
    <property type="entry name" value="TPR_8"/>
    <property type="match status" value="1"/>
</dbReference>
<dbReference type="SUPFAM" id="SSF52540">
    <property type="entry name" value="P-loop containing nucleoside triphosphate hydrolases"/>
    <property type="match status" value="1"/>
</dbReference>
<dbReference type="Proteomes" id="UP001374579">
    <property type="component" value="Unassembled WGS sequence"/>
</dbReference>
<dbReference type="InterPro" id="IPR019734">
    <property type="entry name" value="TPR_rpt"/>
</dbReference>
<dbReference type="Gene3D" id="3.40.50.300">
    <property type="entry name" value="P-loop containing nucleotide triphosphate hydrolases"/>
    <property type="match status" value="1"/>
</dbReference>
<feature type="compositionally biased region" description="Polar residues" evidence="4">
    <location>
        <begin position="915"/>
        <end position="940"/>
    </location>
</feature>
<dbReference type="PANTHER" id="PTHR45641">
    <property type="entry name" value="TETRATRICOPEPTIDE REPEAT PROTEIN (AFU_ORTHOLOGUE AFUA_6G03870)"/>
    <property type="match status" value="1"/>
</dbReference>
<feature type="repeat" description="TPR" evidence="3">
    <location>
        <begin position="603"/>
        <end position="636"/>
    </location>
</feature>
<evidence type="ECO:0000259" key="5">
    <source>
        <dbReference type="Pfam" id="PF13401"/>
    </source>
</evidence>
<keyword evidence="2 3" id="KW-0802">TPR repeat</keyword>
<sequence>MREPEGGLLSRVFIGRHDEREQIKTRLLHDGRIVLLFGQPQVGKASLALEVAEELRHEQHGDGGPGLCVYTVDCRESSDWPEIMRAICRAFSLDETFANENLLVGAILQQLHASDAEKLMLVLLGVNGLNPAGTDVQSMTRCLQSLAASDVMTLVTSRRQLKLPVVQRINPLTLNDAMELLRHHAPDVTATEFVPLLQRYCHGLPPLVEQMANLVSGAPMLAYTAPELTQALEEDSSLLMKGLSVEAKKVFATLSPEVKGHVSNLANLLDGGSFSLETFQAVVGLEGARVKSVLRILYDEAPLIIDNDTQRMRLEPLVLHHVRQLGHVAADDQARLRVVTLLGRVLTRAERELYVAGQDTVYGHLQGTWPQLQNVLRQAIHCTGNTYQAYLQVAMQAEKLLSTCFPHEALTFYKNMSAASVRFGTHRDQAVLQSLVGMAVTVAQAGTGYEVALHHFHRALPVLEEDRRSVSYLRLLCDMGLTYHRMNRLHDAEKYLRLAVSVSEDTYVEDERELIFHLLRARSILALPTIFRGHLSESKALLFETLEMCEQHAPYHPSKPVLINSLGLVYERSGEDQDKAFQFYKQSLVERRRYSKVAPGDLVPTLNNVGMQYSRRGSFDVALEYLQEAADIRARIDRWHYYTALTQQHIGQVLIQKGDYKKAERHLEEAACVYARCTPTHDVRGKVALCHAHLYVTKDLRDVVHTKRHLTEVCRLAEVAEDDLSDNGLMVLASAVQHRVQLEGWVRSDTVTSLLTWMLKLLSNYDGDLSQQLLEHQAIVNDMLSAINSGDVTESQKEALTSRVMDQCQMCGNLSVNEDTLTLWRDSESKGQNLRSAIGALRRSSAIKNVLKLSEKKSSGEPVLGATADEREESRHHSVRMQQEGFTGLSLSVQNQRQKHEVLTGGISVGGLLQHQGNRQDQQEQDLTGTTSSHQDQRGGSVSGLLQGREQQQDYQRVLQLLNLNRDSQGFNSLHSEGRSSQQASDPRLAAHQHHNDELDIHTINSSRQSSFPERQSHQPAPGQTDHVTESDQYSSCSLTNSDPPMSISDAASSLESTGSGNIRLQEQETFCQRMIVPLQETARDQSSQGFNLNALADPALNSRPTSADEKDSGPLGSSATEAARFRRLQEQYPLGDASHSSYGGGSDWIGLRTLENLHYAEQARNQEVYGERVSLHTAQELAGILGNERSAGEDDTRAEVSRADISEGRIRSYMESSWPENAVFCDTLQSVRPLMPAQPFAGVTSSAHSPLSAPPVSRPHMTSQSVWTQHTCGSASSQAGVGSSPLLTLSSSQPPLTLQSVVTCAQQLMAVMPPYDVATREQRRALEKLASLADVSQLGEQSAAGGPRRAGLDPQTLLGLLPFEDQAAKLTFLETQHTHVSTPVPEQQHHSQYLLQSRPATQNAAQSSSQSQARTPRLHLPEHQSWPATQNASQSLSLSQARTPRLNPPEHQSRPATQSAAQVSSQPQAGTHPSHHPEHSGFVSIHQSHSPRATEISWPQSFQKSTELHGGFGQREPTTELEASMVESHSVRVAEPRHGTELNVAAARREATENDERLENPGHVCTSVHCQCSFRVYH</sequence>
<keyword evidence="1" id="KW-0677">Repeat</keyword>
<gene>
    <name evidence="6" type="ORF">V1264_006556</name>
</gene>
<feature type="compositionally biased region" description="Low complexity" evidence="4">
    <location>
        <begin position="1457"/>
        <end position="1470"/>
    </location>
</feature>
<dbReference type="EMBL" id="JBAMIC010000018">
    <property type="protein sequence ID" value="KAK7095098.1"/>
    <property type="molecule type" value="Genomic_DNA"/>
</dbReference>
<dbReference type="InterPro" id="IPR011990">
    <property type="entry name" value="TPR-like_helical_dom_sf"/>
</dbReference>
<proteinExistence type="predicted"/>
<dbReference type="GO" id="GO:0016887">
    <property type="term" value="F:ATP hydrolysis activity"/>
    <property type="evidence" value="ECO:0007669"/>
    <property type="project" value="InterPro"/>
</dbReference>
<keyword evidence="7" id="KW-1185">Reference proteome</keyword>
<feature type="region of interest" description="Disordered" evidence="4">
    <location>
        <begin position="1007"/>
        <end position="1060"/>
    </location>
</feature>
<dbReference type="Pfam" id="PF13401">
    <property type="entry name" value="AAA_22"/>
    <property type="match status" value="1"/>
</dbReference>
<dbReference type="InterPro" id="IPR027417">
    <property type="entry name" value="P-loop_NTPase"/>
</dbReference>
<dbReference type="SUPFAM" id="SSF48452">
    <property type="entry name" value="TPR-like"/>
    <property type="match status" value="2"/>
</dbReference>
<evidence type="ECO:0000256" key="2">
    <source>
        <dbReference type="ARBA" id="ARBA00022803"/>
    </source>
</evidence>
<feature type="compositionally biased region" description="Low complexity" evidence="4">
    <location>
        <begin position="1401"/>
        <end position="1414"/>
    </location>
</feature>
<dbReference type="SMART" id="SM00028">
    <property type="entry name" value="TPR"/>
    <property type="match status" value="4"/>
</dbReference>
<protein>
    <recommendedName>
        <fullName evidence="5">ORC1/DEAH AAA+ ATPase domain-containing protein</fullName>
    </recommendedName>
</protein>
<feature type="compositionally biased region" description="Polar residues" evidence="4">
    <location>
        <begin position="1486"/>
        <end position="1499"/>
    </location>
</feature>
<evidence type="ECO:0000313" key="6">
    <source>
        <dbReference type="EMBL" id="KAK7095098.1"/>
    </source>
</evidence>
<reference evidence="6 7" key="1">
    <citation type="submission" date="2024-02" db="EMBL/GenBank/DDBJ databases">
        <title>Chromosome-scale genome assembly of the rough periwinkle Littorina saxatilis.</title>
        <authorList>
            <person name="De Jode A."/>
            <person name="Faria R."/>
            <person name="Formenti G."/>
            <person name="Sims Y."/>
            <person name="Smith T.P."/>
            <person name="Tracey A."/>
            <person name="Wood J.M.D."/>
            <person name="Zagrodzka Z.B."/>
            <person name="Johannesson K."/>
            <person name="Butlin R.K."/>
            <person name="Leder E.H."/>
        </authorList>
    </citation>
    <scope>NUCLEOTIDE SEQUENCE [LARGE SCALE GENOMIC DNA]</scope>
    <source>
        <strain evidence="6">Snail1</strain>
        <tissue evidence="6">Muscle</tissue>
    </source>
</reference>
<evidence type="ECO:0000256" key="4">
    <source>
        <dbReference type="SAM" id="MobiDB-lite"/>
    </source>
</evidence>
<dbReference type="Pfam" id="PF13424">
    <property type="entry name" value="TPR_12"/>
    <property type="match status" value="1"/>
</dbReference>
<feature type="domain" description="ORC1/DEAH AAA+ ATPase" evidence="5">
    <location>
        <begin position="30"/>
        <end position="121"/>
    </location>
</feature>
<dbReference type="PANTHER" id="PTHR45641:SF19">
    <property type="entry name" value="NEPHROCYSTIN-3"/>
    <property type="match status" value="1"/>
</dbReference>
<dbReference type="InterPro" id="IPR049945">
    <property type="entry name" value="AAA_22"/>
</dbReference>
<feature type="compositionally biased region" description="Polar residues" evidence="4">
    <location>
        <begin position="1031"/>
        <end position="1060"/>
    </location>
</feature>
<evidence type="ECO:0000256" key="3">
    <source>
        <dbReference type="PROSITE-ProRule" id="PRU00339"/>
    </source>
</evidence>
<feature type="region of interest" description="Disordered" evidence="4">
    <location>
        <begin position="911"/>
        <end position="946"/>
    </location>
</feature>
<dbReference type="Gene3D" id="1.25.40.10">
    <property type="entry name" value="Tetratricopeptide repeat domain"/>
    <property type="match status" value="2"/>
</dbReference>
<feature type="region of interest" description="Disordered" evidence="4">
    <location>
        <begin position="1398"/>
        <end position="1499"/>
    </location>
</feature>
<evidence type="ECO:0000256" key="1">
    <source>
        <dbReference type="ARBA" id="ARBA00022737"/>
    </source>
</evidence>
<dbReference type="PROSITE" id="PS50005">
    <property type="entry name" value="TPR"/>
    <property type="match status" value="1"/>
</dbReference>
<comment type="caution">
    <text evidence="6">The sequence shown here is derived from an EMBL/GenBank/DDBJ whole genome shotgun (WGS) entry which is preliminary data.</text>
</comment>
<accession>A0AAN9AXL2</accession>
<feature type="region of interest" description="Disordered" evidence="4">
    <location>
        <begin position="858"/>
        <end position="881"/>
    </location>
</feature>
<feature type="compositionally biased region" description="Low complexity" evidence="4">
    <location>
        <begin position="1433"/>
        <end position="1442"/>
    </location>
</feature>
<feature type="region of interest" description="Disordered" evidence="4">
    <location>
        <begin position="1098"/>
        <end position="1119"/>
    </location>
</feature>